<evidence type="ECO:0000313" key="11">
    <source>
        <dbReference type="Proteomes" id="UP000287033"/>
    </source>
</evidence>
<dbReference type="GO" id="GO:0034993">
    <property type="term" value="C:meiotic nuclear membrane microtubule tethering complex"/>
    <property type="evidence" value="ECO:0007669"/>
    <property type="project" value="TreeGrafter"/>
</dbReference>
<dbReference type="EMBL" id="BEZZ01002403">
    <property type="protein sequence ID" value="GCC21711.1"/>
    <property type="molecule type" value="Genomic_DNA"/>
</dbReference>
<dbReference type="InterPro" id="IPR012919">
    <property type="entry name" value="SUN_dom"/>
</dbReference>
<dbReference type="PROSITE" id="PS51469">
    <property type="entry name" value="SUN"/>
    <property type="match status" value="1"/>
</dbReference>
<comment type="caution">
    <text evidence="10">The sequence shown here is derived from an EMBL/GenBank/DDBJ whole genome shotgun (WGS) entry which is preliminary data.</text>
</comment>
<keyword evidence="4 8" id="KW-0472">Membrane</keyword>
<evidence type="ECO:0000256" key="3">
    <source>
        <dbReference type="ARBA" id="ARBA00023054"/>
    </source>
</evidence>
<evidence type="ECO:0000256" key="8">
    <source>
        <dbReference type="SAM" id="Phobius"/>
    </source>
</evidence>
<dbReference type="AlphaFoldDB" id="A0A401RUC8"/>
<dbReference type="InterPro" id="IPR045119">
    <property type="entry name" value="SUN1-5"/>
</dbReference>
<dbReference type="Pfam" id="PF07738">
    <property type="entry name" value="Sad1_UNC"/>
    <property type="match status" value="1"/>
</dbReference>
<dbReference type="GO" id="GO:0043495">
    <property type="term" value="F:protein-membrane adaptor activity"/>
    <property type="evidence" value="ECO:0007669"/>
    <property type="project" value="TreeGrafter"/>
</dbReference>
<keyword evidence="11" id="KW-1185">Reference proteome</keyword>
<dbReference type="STRING" id="137246.A0A401RUC8"/>
<dbReference type="Proteomes" id="UP000287033">
    <property type="component" value="Unassembled WGS sequence"/>
</dbReference>
<organism evidence="10 11">
    <name type="scientific">Chiloscyllium punctatum</name>
    <name type="common">Brownbanded bambooshark</name>
    <name type="synonym">Hemiscyllium punctatum</name>
    <dbReference type="NCBI Taxonomy" id="137246"/>
    <lineage>
        <taxon>Eukaryota</taxon>
        <taxon>Metazoa</taxon>
        <taxon>Chordata</taxon>
        <taxon>Craniata</taxon>
        <taxon>Vertebrata</taxon>
        <taxon>Chondrichthyes</taxon>
        <taxon>Elasmobranchii</taxon>
        <taxon>Galeomorphii</taxon>
        <taxon>Galeoidea</taxon>
        <taxon>Orectolobiformes</taxon>
        <taxon>Hemiscylliidae</taxon>
        <taxon>Chiloscyllium</taxon>
    </lineage>
</organism>
<evidence type="ECO:0000256" key="4">
    <source>
        <dbReference type="ARBA" id="ARBA00023136"/>
    </source>
</evidence>
<feature type="transmembrane region" description="Helical" evidence="8">
    <location>
        <begin position="230"/>
        <end position="253"/>
    </location>
</feature>
<feature type="region of interest" description="Disordered" evidence="7">
    <location>
        <begin position="1"/>
        <end position="73"/>
    </location>
</feature>
<protein>
    <recommendedName>
        <fullName evidence="9">SUN domain-containing protein</fullName>
    </recommendedName>
</protein>
<evidence type="ECO:0000313" key="10">
    <source>
        <dbReference type="EMBL" id="GCC21711.1"/>
    </source>
</evidence>
<keyword evidence="1 8" id="KW-0812">Transmembrane</keyword>
<feature type="compositionally biased region" description="Low complexity" evidence="7">
    <location>
        <begin position="21"/>
        <end position="34"/>
    </location>
</feature>
<name>A0A401RUC8_CHIPU</name>
<dbReference type="PANTHER" id="PTHR12911">
    <property type="entry name" value="SAD1/UNC-84-LIKE PROTEIN-RELATED"/>
    <property type="match status" value="1"/>
</dbReference>
<reference evidence="10 11" key="1">
    <citation type="journal article" date="2018" name="Nat. Ecol. Evol.">
        <title>Shark genomes provide insights into elasmobranch evolution and the origin of vertebrates.</title>
        <authorList>
            <person name="Hara Y"/>
            <person name="Yamaguchi K"/>
            <person name="Onimaru K"/>
            <person name="Kadota M"/>
            <person name="Koyanagi M"/>
            <person name="Keeley SD"/>
            <person name="Tatsumi K"/>
            <person name="Tanaka K"/>
            <person name="Motone F"/>
            <person name="Kageyama Y"/>
            <person name="Nozu R"/>
            <person name="Adachi N"/>
            <person name="Nishimura O"/>
            <person name="Nakagawa R"/>
            <person name="Tanegashima C"/>
            <person name="Kiyatake I"/>
            <person name="Matsumoto R"/>
            <person name="Murakumo K"/>
            <person name="Nishida K"/>
            <person name="Terakita A"/>
            <person name="Kuratani S"/>
            <person name="Sato K"/>
            <person name="Hyodo S Kuraku.S."/>
        </authorList>
    </citation>
    <scope>NUCLEOTIDE SEQUENCE [LARGE SCALE GENOMIC DNA]</scope>
</reference>
<feature type="domain" description="SUN" evidence="9">
    <location>
        <begin position="570"/>
        <end position="730"/>
    </location>
</feature>
<feature type="coiled-coil region" evidence="6">
    <location>
        <begin position="406"/>
        <end position="440"/>
    </location>
</feature>
<feature type="region of interest" description="Disordered" evidence="7">
    <location>
        <begin position="139"/>
        <end position="158"/>
    </location>
</feature>
<feature type="transmembrane region" description="Helical" evidence="8">
    <location>
        <begin position="197"/>
        <end position="218"/>
    </location>
</feature>
<dbReference type="PANTHER" id="PTHR12911:SF22">
    <property type="entry name" value="SUN DOMAIN-CONTAINING PROTEIN 2"/>
    <property type="match status" value="1"/>
</dbReference>
<evidence type="ECO:0000256" key="2">
    <source>
        <dbReference type="ARBA" id="ARBA00022989"/>
    </source>
</evidence>
<feature type="region of interest" description="Disordered" evidence="7">
    <location>
        <begin position="100"/>
        <end position="127"/>
    </location>
</feature>
<dbReference type="GO" id="GO:0005637">
    <property type="term" value="C:nuclear inner membrane"/>
    <property type="evidence" value="ECO:0007669"/>
    <property type="project" value="UniProtKB-SubCell"/>
</dbReference>
<evidence type="ECO:0000256" key="1">
    <source>
        <dbReference type="ARBA" id="ARBA00022692"/>
    </source>
</evidence>
<proteinExistence type="predicted"/>
<evidence type="ECO:0000256" key="5">
    <source>
        <dbReference type="ARBA" id="ARBA00037816"/>
    </source>
</evidence>
<keyword evidence="3 6" id="KW-0175">Coiled coil</keyword>
<dbReference type="OMA" id="CTADMRK"/>
<dbReference type="FunFam" id="2.60.120.260:FF:000009">
    <property type="entry name" value="SUN domain-containing protein 1 isoform X1"/>
    <property type="match status" value="1"/>
</dbReference>
<evidence type="ECO:0000259" key="9">
    <source>
        <dbReference type="PROSITE" id="PS51469"/>
    </source>
</evidence>
<dbReference type="OrthoDB" id="342281at2759"/>
<feature type="region of interest" description="Disordered" evidence="7">
    <location>
        <begin position="304"/>
        <end position="325"/>
    </location>
</feature>
<dbReference type="Gene3D" id="2.60.120.260">
    <property type="entry name" value="Galactose-binding domain-like"/>
    <property type="match status" value="1"/>
</dbReference>
<gene>
    <name evidence="10" type="ORF">chiPu_0020186</name>
</gene>
<accession>A0A401RUC8</accession>
<sequence>MSRRSTRLKTSGYYQDDDDASSSSGGSVAGSVVSYKESSVRIFKKKPNAKRSGLTPRSTPVPSMKRSVSNSSVNSQCSLASHISSASMLNTSLAQQMNNDSYWQEPEPDPEAEPTGGDPPGFEDNYGRLSAMVRRPNGYKSSTLSAPPSSDIYTSSTSGYSSEDEQLGFAHLAPASPIAKLWNLIFELSPGKALSMVYWWLGTAWYQLTTAASLFDVYTLSRCVPSVKKWLLLGLLVLFGLLGVWLLVSFRMARPRAEMTGKMEREASKWSVWPEKLGAPTLDLALQSRVQKVEQQLTQLTSEFHARSQQGSEPSEQIPPVAERENAPVVPQLTREEVIKLLEEFVHQQKRVVQDEQPNDSILRIQNDIATIRQQQDMRMEQLLLKVNSQTEEMFREIKEANSAFVSNANDEQQTLLSALSQLKEQVGQTQLELMDMRTAQRNMASNMETLSSKLENVKDMVEAEVVQLVRRMLFGSSHDSTPISSEQALISQLVLRKDLEALRHDLEKKVLADLSQNQIQTAELNSVNVKAILAGGAITKEVENIVQRALKLYSADQIGLVDYALESAGASVLSTRCSETFETKTALLSLFGIPLWYFSQSPRAVIQPDVYPGNCWAFKGSQGNVVIQLAARITPTSFTLEHIPKSIALRGSISSAPRDFSVYGLDEIREEGLLLGHYTYDEDGDSIQTFQAQNKELGTFQVIELRVNSNWGHPEYTCLYRFRVHGEPVK</sequence>
<comment type="subcellular location">
    <subcellularLocation>
        <location evidence="5">Nucleus inner membrane</location>
        <topology evidence="5">Single-pass type II membrane protein</topology>
    </subcellularLocation>
</comment>
<feature type="compositionally biased region" description="Polar residues" evidence="7">
    <location>
        <begin position="304"/>
        <end position="315"/>
    </location>
</feature>
<evidence type="ECO:0000256" key="6">
    <source>
        <dbReference type="SAM" id="Coils"/>
    </source>
</evidence>
<evidence type="ECO:0000256" key="7">
    <source>
        <dbReference type="SAM" id="MobiDB-lite"/>
    </source>
</evidence>
<keyword evidence="2 8" id="KW-1133">Transmembrane helix</keyword>